<proteinExistence type="predicted"/>
<reference evidence="3 4" key="1">
    <citation type="journal article" date="2014" name="Gene">
        <title>A comparative genomic analysis of the alkalitolerant soil bacterium Bacillus lehensis G1.</title>
        <authorList>
            <person name="Noor Y.M."/>
            <person name="Samsulrizal N.H."/>
            <person name="Jema'on N.A."/>
            <person name="Low K.O."/>
            <person name="Ramli A.N."/>
            <person name="Alias N.I."/>
            <person name="Damis S.I."/>
            <person name="Fuzi S.F."/>
            <person name="Isa M.N."/>
            <person name="Murad A.M."/>
            <person name="Raih M.F."/>
            <person name="Bakar F.D."/>
            <person name="Najimudin N."/>
            <person name="Mahadi N.M."/>
            <person name="Illias R.M."/>
        </authorList>
    </citation>
    <scope>NUCLEOTIDE SEQUENCE [LARGE SCALE GENOMIC DNA]</scope>
    <source>
        <strain evidence="3 4">G1</strain>
    </source>
</reference>
<dbReference type="InterPro" id="IPR015814">
    <property type="entry name" value="Pgluconate_DH_NAD-bd_C"/>
</dbReference>
<dbReference type="GO" id="GO:0050661">
    <property type="term" value="F:NADP binding"/>
    <property type="evidence" value="ECO:0007669"/>
    <property type="project" value="InterPro"/>
</dbReference>
<dbReference type="AlphaFoldDB" id="A0A060M7G5"/>
<accession>A0A060M7G5</accession>
<dbReference type="Gene3D" id="1.10.1040.10">
    <property type="entry name" value="N-(1-d-carboxylethyl)-l-norvaline Dehydrogenase, domain 2"/>
    <property type="match status" value="1"/>
</dbReference>
<dbReference type="EMBL" id="CP003923">
    <property type="protein sequence ID" value="AIC96014.1"/>
    <property type="molecule type" value="Genomic_DNA"/>
</dbReference>
<dbReference type="Proteomes" id="UP000027142">
    <property type="component" value="Chromosome"/>
</dbReference>
<dbReference type="OrthoDB" id="4333at2"/>
<dbReference type="InterPro" id="IPR008927">
    <property type="entry name" value="6-PGluconate_DH-like_C_sf"/>
</dbReference>
<gene>
    <name evidence="3" type="ORF">BleG1_3467</name>
</gene>
<dbReference type="InterPro" id="IPR013328">
    <property type="entry name" value="6PGD_dom2"/>
</dbReference>
<organism evidence="3 4">
    <name type="scientific">Shouchella lehensis G1</name>
    <dbReference type="NCBI Taxonomy" id="1246626"/>
    <lineage>
        <taxon>Bacteria</taxon>
        <taxon>Bacillati</taxon>
        <taxon>Bacillota</taxon>
        <taxon>Bacilli</taxon>
        <taxon>Bacillales</taxon>
        <taxon>Bacillaceae</taxon>
        <taxon>Shouchella</taxon>
    </lineage>
</organism>
<dbReference type="InterPro" id="IPR036291">
    <property type="entry name" value="NAD(P)-bd_dom_sf"/>
</dbReference>
<dbReference type="Pfam" id="PF09130">
    <property type="entry name" value="DUF1932"/>
    <property type="match status" value="1"/>
</dbReference>
<dbReference type="HOGENOM" id="CLU_052530_1_0_9"/>
<dbReference type="Gene3D" id="3.40.50.720">
    <property type="entry name" value="NAD(P)-binding Rossmann-like Domain"/>
    <property type="match status" value="1"/>
</dbReference>
<name>A0A060M7G5_9BACI</name>
<dbReference type="eggNOG" id="COG2084">
    <property type="taxonomic scope" value="Bacteria"/>
</dbReference>
<feature type="domain" description="6-phosphogluconate dehydrogenase NADP-binding" evidence="1">
    <location>
        <begin position="4"/>
        <end position="127"/>
    </location>
</feature>
<dbReference type="KEGG" id="ble:BleG1_3467"/>
<dbReference type="RefSeq" id="WP_038483582.1">
    <property type="nucleotide sequence ID" value="NZ_CP003923.1"/>
</dbReference>
<sequence length="290" mass="31758">MNVHFLGFGEAAYELAKGLKEEGVTSIRAYDVMIDHETFGQTIKERAEQTGVSLVKSIKELIKEVNVLFVAVPASKAVEVNEAVCAEIQNESFLYVDVSASSPAIKQQVQQNLEQKHIKFVDAAMLGPLPVYQHKVPIAASGTGTNEFIAKMSPLHMSIKAVGSKAGDASAIKLVRSIFMKGLVGLYLETLEAAEAYHISDEVISSLEETMNRQPFVDTLNRLVTGSAVHAERRAFELNSSIAMLQEAGINSDLSHASKERLVELAGIVKNHPEKESFANWKEVLELYSI</sequence>
<evidence type="ECO:0000313" key="4">
    <source>
        <dbReference type="Proteomes" id="UP000027142"/>
    </source>
</evidence>
<evidence type="ECO:0000313" key="3">
    <source>
        <dbReference type="EMBL" id="AIC96014.1"/>
    </source>
</evidence>
<protein>
    <submittedName>
        <fullName evidence="3">Phosphogluconate dehydrogenase</fullName>
    </submittedName>
</protein>
<dbReference type="InterPro" id="IPR006115">
    <property type="entry name" value="6PGDH_NADP-bd"/>
</dbReference>
<dbReference type="SUPFAM" id="SSF48179">
    <property type="entry name" value="6-phosphogluconate dehydrogenase C-terminal domain-like"/>
    <property type="match status" value="1"/>
</dbReference>
<dbReference type="Pfam" id="PF03446">
    <property type="entry name" value="NAD_binding_2"/>
    <property type="match status" value="1"/>
</dbReference>
<evidence type="ECO:0000259" key="1">
    <source>
        <dbReference type="Pfam" id="PF03446"/>
    </source>
</evidence>
<dbReference type="SUPFAM" id="SSF51735">
    <property type="entry name" value="NAD(P)-binding Rossmann-fold domains"/>
    <property type="match status" value="1"/>
</dbReference>
<evidence type="ECO:0000259" key="2">
    <source>
        <dbReference type="Pfam" id="PF09130"/>
    </source>
</evidence>
<feature type="domain" description="Phosphogluconate dehydrogenase NAD-binding putative C-terminal" evidence="2">
    <location>
        <begin position="194"/>
        <end position="262"/>
    </location>
</feature>
<keyword evidence="4" id="KW-1185">Reference proteome</keyword>
<dbReference type="STRING" id="1246626.BleG1_3467"/>
<dbReference type="PATRIC" id="fig|1246626.3.peg.3455"/>